<gene>
    <name evidence="1" type="ORF">GLS40_09770</name>
</gene>
<proteinExistence type="predicted"/>
<reference evidence="1 2" key="1">
    <citation type="submission" date="2019-11" db="EMBL/GenBank/DDBJ databases">
        <title>Pseudooceanicola pacifica sp. nov., isolated from deep-sea sediment of the Pacific Ocean.</title>
        <authorList>
            <person name="Lyu L."/>
        </authorList>
    </citation>
    <scope>NUCLEOTIDE SEQUENCE [LARGE SCALE GENOMIC DNA]</scope>
    <source>
        <strain evidence="1 2">216_PA32_1</strain>
    </source>
</reference>
<accession>A0A844WD74</accession>
<dbReference type="SUPFAM" id="SSF63829">
    <property type="entry name" value="Calcium-dependent phosphotriesterase"/>
    <property type="match status" value="1"/>
</dbReference>
<dbReference type="InterPro" id="IPR011042">
    <property type="entry name" value="6-blade_b-propeller_TolB-like"/>
</dbReference>
<evidence type="ECO:0008006" key="3">
    <source>
        <dbReference type="Google" id="ProtNLM"/>
    </source>
</evidence>
<name>A0A844WD74_9RHOB</name>
<evidence type="ECO:0000313" key="2">
    <source>
        <dbReference type="Proteomes" id="UP000443843"/>
    </source>
</evidence>
<sequence>MSFLQTVFGRGRPARQTMTLEGVLGPNQRLEEARARLTQQGRAVAVATDGALLLGDGNKLTRIADWEGDCDVVYRAGALIIALAVSPAGAVALFGEGGTFGVLAPDFSVADWASGNGLIAPTDAAFLSEDELVVVDSGIRGGDFLARAAWEEAETGSVVSIARNGRRRVIRDGLHAPAGLCLDPAGRILVTELERACIRDAVSGEVLRAGLPGYAARLRQRPGGYLLSCLARRDPLIEFLKTEEAFVREMKATIAPESWIAPRIDPRFSHALPIEMGATRLFGAVKAWAPSFSYGLVIELDRDLNPTGSLQSRANGSRHAIADAVHWNGATVALSLATGELLLAEDR</sequence>
<keyword evidence="2" id="KW-1185">Reference proteome</keyword>
<protein>
    <recommendedName>
        <fullName evidence="3">Strictosidine synthase</fullName>
    </recommendedName>
</protein>
<dbReference type="EMBL" id="WNXQ01000004">
    <property type="protein sequence ID" value="MWB78312.1"/>
    <property type="molecule type" value="Genomic_DNA"/>
</dbReference>
<evidence type="ECO:0000313" key="1">
    <source>
        <dbReference type="EMBL" id="MWB78312.1"/>
    </source>
</evidence>
<dbReference type="Proteomes" id="UP000443843">
    <property type="component" value="Unassembled WGS sequence"/>
</dbReference>
<dbReference type="AlphaFoldDB" id="A0A844WD74"/>
<dbReference type="Gene3D" id="2.120.10.30">
    <property type="entry name" value="TolB, C-terminal domain"/>
    <property type="match status" value="1"/>
</dbReference>
<organism evidence="1 2">
    <name type="scientific">Pseudooceanicola pacificus</name>
    <dbReference type="NCBI Taxonomy" id="2676438"/>
    <lineage>
        <taxon>Bacteria</taxon>
        <taxon>Pseudomonadati</taxon>
        <taxon>Pseudomonadota</taxon>
        <taxon>Alphaproteobacteria</taxon>
        <taxon>Rhodobacterales</taxon>
        <taxon>Paracoccaceae</taxon>
        <taxon>Pseudooceanicola</taxon>
    </lineage>
</organism>
<comment type="caution">
    <text evidence="1">The sequence shown here is derived from an EMBL/GenBank/DDBJ whole genome shotgun (WGS) entry which is preliminary data.</text>
</comment>
<dbReference type="RefSeq" id="WP_160382571.1">
    <property type="nucleotide sequence ID" value="NZ_WNXQ01000004.1"/>
</dbReference>